<dbReference type="InterPro" id="IPR037607">
    <property type="entry name" value="DGK"/>
</dbReference>
<keyword evidence="3 9" id="KW-0418">Kinase</keyword>
<evidence type="ECO:0000313" key="9">
    <source>
        <dbReference type="RefSeq" id="XP_030875068.1"/>
    </source>
</evidence>
<dbReference type="Pfam" id="PF00609">
    <property type="entry name" value="DAGK_acc"/>
    <property type="match status" value="1"/>
</dbReference>
<feature type="signal peptide" evidence="6">
    <location>
        <begin position="1"/>
        <end position="24"/>
    </location>
</feature>
<dbReference type="OrthoDB" id="196165at2759"/>
<dbReference type="SUPFAM" id="SSF111331">
    <property type="entry name" value="NAD kinase/diacylglycerol kinase-like"/>
    <property type="match status" value="1"/>
</dbReference>
<dbReference type="GO" id="GO:0004143">
    <property type="term" value="F:ATP-dependent diacylglycerol kinase activity"/>
    <property type="evidence" value="ECO:0007669"/>
    <property type="project" value="InterPro"/>
</dbReference>
<dbReference type="Pfam" id="PF22944">
    <property type="entry name" value="DGKD_4H"/>
    <property type="match status" value="1"/>
</dbReference>
<proteinExistence type="predicted"/>
<dbReference type="InterPro" id="IPR054474">
    <property type="entry name" value="DGKD_4H"/>
</dbReference>
<keyword evidence="2" id="KW-0547">Nucleotide-binding</keyword>
<name>A0A7F8Q3X8_LEPWE</name>
<organism evidence="8 9">
    <name type="scientific">Leptonychotes weddellii</name>
    <name type="common">Weddell seal</name>
    <name type="synonym">Otaria weddellii</name>
    <dbReference type="NCBI Taxonomy" id="9713"/>
    <lineage>
        <taxon>Eukaryota</taxon>
        <taxon>Metazoa</taxon>
        <taxon>Chordata</taxon>
        <taxon>Craniata</taxon>
        <taxon>Vertebrata</taxon>
        <taxon>Euteleostomi</taxon>
        <taxon>Mammalia</taxon>
        <taxon>Eutheria</taxon>
        <taxon>Laurasiatheria</taxon>
        <taxon>Carnivora</taxon>
        <taxon>Caniformia</taxon>
        <taxon>Pinnipedia</taxon>
        <taxon>Phocidae</taxon>
        <taxon>Monachinae</taxon>
        <taxon>Lobodontini</taxon>
        <taxon>Leptonychotes</taxon>
    </lineage>
</organism>
<feature type="domain" description="Diacylglycerol kinase accessory" evidence="7">
    <location>
        <begin position="157"/>
        <end position="314"/>
    </location>
</feature>
<dbReference type="SMART" id="SM00045">
    <property type="entry name" value="DAGKa"/>
    <property type="match status" value="1"/>
</dbReference>
<keyword evidence="4" id="KW-0067">ATP-binding</keyword>
<dbReference type="GeneID" id="102739550"/>
<reference evidence="9" key="1">
    <citation type="submission" date="2025-08" db="UniProtKB">
        <authorList>
            <consortium name="RefSeq"/>
        </authorList>
    </citation>
    <scope>IDENTIFICATION</scope>
    <source>
        <tissue evidence="9">Liver</tissue>
    </source>
</reference>
<dbReference type="PANTHER" id="PTHR11255">
    <property type="entry name" value="DIACYLGLYCEROL KINASE"/>
    <property type="match status" value="1"/>
</dbReference>
<protein>
    <submittedName>
        <fullName evidence="9">Diacylglycerol kinase delta</fullName>
    </submittedName>
</protein>
<dbReference type="GO" id="GO:0005886">
    <property type="term" value="C:plasma membrane"/>
    <property type="evidence" value="ECO:0007669"/>
    <property type="project" value="TreeGrafter"/>
</dbReference>
<evidence type="ECO:0000256" key="2">
    <source>
        <dbReference type="ARBA" id="ARBA00022741"/>
    </source>
</evidence>
<dbReference type="Proteomes" id="UP000245341">
    <property type="component" value="Unplaced"/>
</dbReference>
<keyword evidence="6" id="KW-0732">Signal</keyword>
<keyword evidence="1" id="KW-0808">Transferase</keyword>
<evidence type="ECO:0000256" key="6">
    <source>
        <dbReference type="SAM" id="SignalP"/>
    </source>
</evidence>
<dbReference type="GO" id="GO:0005524">
    <property type="term" value="F:ATP binding"/>
    <property type="evidence" value="ECO:0007669"/>
    <property type="project" value="UniProtKB-KW"/>
</dbReference>
<evidence type="ECO:0000256" key="1">
    <source>
        <dbReference type="ARBA" id="ARBA00022679"/>
    </source>
</evidence>
<dbReference type="KEGG" id="lww:102739550"/>
<dbReference type="InterPro" id="IPR016064">
    <property type="entry name" value="NAD/diacylglycerol_kinase_sf"/>
</dbReference>
<keyword evidence="8" id="KW-1185">Reference proteome</keyword>
<evidence type="ECO:0000313" key="8">
    <source>
        <dbReference type="Proteomes" id="UP000245341"/>
    </source>
</evidence>
<evidence type="ECO:0000259" key="7">
    <source>
        <dbReference type="SMART" id="SM00045"/>
    </source>
</evidence>
<dbReference type="GO" id="GO:0007200">
    <property type="term" value="P:phospholipase C-activating G protein-coupled receptor signaling pathway"/>
    <property type="evidence" value="ECO:0007669"/>
    <property type="project" value="InterPro"/>
</dbReference>
<dbReference type="Gene3D" id="2.60.200.40">
    <property type="match status" value="1"/>
</dbReference>
<dbReference type="AlphaFoldDB" id="A0A7F8Q3X8"/>
<evidence type="ECO:0000256" key="3">
    <source>
        <dbReference type="ARBA" id="ARBA00022777"/>
    </source>
</evidence>
<feature type="region of interest" description="Disordered" evidence="5">
    <location>
        <begin position="40"/>
        <end position="61"/>
    </location>
</feature>
<feature type="chain" id="PRO_5028840464" evidence="6">
    <location>
        <begin position="25"/>
        <end position="645"/>
    </location>
</feature>
<sequence length="645" mass="71543">MSLGVMAGPLLLHAQLQVFFPCTAVDEQNAQTQEQQGFALGLSESEEKKDPKLDDRVCPTESYGVTKGRSLRKVSKSPCEKLISKGSLSLGSSASLPPQSGNRDGLPALNTKILFSNVRAGMSGSLPGGSVISRLLINADPFNSEPENLEYYTEKCVMNNYFGIGLDAKISLDFNNKRDEHPEKCRSRTKNMMWYGVLGTKELLHRTYKNLEQKVLLECDGRPIPLPSLQGIAVLNIPSYAGGTNFWGGTKEDDTFAAPSFDDKILEVVAVFGSMQMAVSRVIKLQHHRIAQCRTVKISILGDEGVPVQVDGEAWIQPPGYIRIIHKNRAQTLTRDRAFENTLKSWEDKQKCELPRPPSFSLHPEILSEEEATQMDQFGQAAGALIHSIREIAQSHQDMEQELAHAVNASSKSMDRVYGKPRTTEGLNCSFVLEMVNNIKALRSETELLLAGKVALQLDPPQKERLGAALTEMDQQLRKLADTPWLCQPMEPGDEEVCGSQGFSLGTPGCSGSPFSTCNHCDLCSFKVKMVSILQPLIGLLKTSLLKRLGGIEKDWQVGRSWELVLMTGHLLPSETDGRGGQEVDRRLSLAPLFVPGVKTHWLDKWQLLEFVVDRDRVGVFHSIPLFFCMCFETPACHTPYGWDR</sequence>
<dbReference type="FunFam" id="2.60.200.40:FF:000001">
    <property type="entry name" value="Diacylglycerol kinase"/>
    <property type="match status" value="1"/>
</dbReference>
<feature type="compositionally biased region" description="Basic and acidic residues" evidence="5">
    <location>
        <begin position="45"/>
        <end position="58"/>
    </location>
</feature>
<gene>
    <name evidence="9" type="primary">LOC102739550</name>
</gene>
<accession>A0A7F8Q3X8</accession>
<evidence type="ECO:0000256" key="4">
    <source>
        <dbReference type="ARBA" id="ARBA00022840"/>
    </source>
</evidence>
<dbReference type="InterPro" id="IPR000756">
    <property type="entry name" value="Diacylglycerol_kin_accessory"/>
</dbReference>
<dbReference type="PANTHER" id="PTHR11255:SF30">
    <property type="entry name" value="DIACYLGLYCEROL KINASE DELTA"/>
    <property type="match status" value="1"/>
</dbReference>
<evidence type="ECO:0000256" key="5">
    <source>
        <dbReference type="SAM" id="MobiDB-lite"/>
    </source>
</evidence>
<dbReference type="RefSeq" id="XP_030875068.1">
    <property type="nucleotide sequence ID" value="XM_031019208.1"/>
</dbReference>